<protein>
    <recommendedName>
        <fullName evidence="4">MFS transporter</fullName>
    </recommendedName>
</protein>
<evidence type="ECO:0000313" key="3">
    <source>
        <dbReference type="Proteomes" id="UP000254259"/>
    </source>
</evidence>
<dbReference type="GO" id="GO:0005886">
    <property type="term" value="C:plasma membrane"/>
    <property type="evidence" value="ECO:0007669"/>
    <property type="project" value="TreeGrafter"/>
</dbReference>
<feature type="transmembrane region" description="Helical" evidence="1">
    <location>
        <begin position="164"/>
        <end position="190"/>
    </location>
</feature>
<name>A0A9Q7UVI6_9BURK</name>
<sequence>MQPLPPATIMPTPHSLETKPPAACVAAASRPGHAAGPFAVALAGLVSLAVVMGIGRFAFTPLLPMMLHDGTVTLEQGGWLATVNYIGYFAGAAVCMFIQPDAVRMVRWGLVATVLLTLGMALPGGMPAWSLWRAAAGVASAVVMVYTAGWCLQRLAELGRPELAGLIFCGPGLGIVVTGLGASGMVAAGWHADHGWLAFAALAAVLAAAVWRVFAAPSAVAAAAPSPGTADAGPGAARLDAQTWVLTLAYGLAGFGYIITATFLPVIARAALPGTVWADLFWPVFGAGVAVGAFLATRVGMAHDNRKLLALLYGMQALGVAIAVVLPSVAGFALSSLLAGLPFTALVAFAMREARRLWGPQAPRLMGLMTASYGLGQIAGPPLATALVARSGGFAGSLACAAGALALGALVFAWMRRAWPLPAAGESASSGPSPAAKVR</sequence>
<feature type="transmembrane region" description="Helical" evidence="1">
    <location>
        <begin position="332"/>
        <end position="350"/>
    </location>
</feature>
<feature type="transmembrane region" description="Helical" evidence="1">
    <location>
        <begin position="362"/>
        <end position="380"/>
    </location>
</feature>
<dbReference type="CDD" id="cd06180">
    <property type="entry name" value="MFS_YjiJ"/>
    <property type="match status" value="1"/>
</dbReference>
<keyword evidence="1" id="KW-0472">Membrane</keyword>
<feature type="transmembrane region" description="Helical" evidence="1">
    <location>
        <begin position="280"/>
        <end position="296"/>
    </location>
</feature>
<feature type="transmembrane region" description="Helical" evidence="1">
    <location>
        <begin position="308"/>
        <end position="326"/>
    </location>
</feature>
<feature type="transmembrane region" description="Helical" evidence="1">
    <location>
        <begin position="38"/>
        <end position="59"/>
    </location>
</feature>
<dbReference type="EMBL" id="LT984813">
    <property type="protein sequence ID" value="SPD65369.1"/>
    <property type="molecule type" value="Genomic_DNA"/>
</dbReference>
<dbReference type="InterPro" id="IPR010645">
    <property type="entry name" value="MFS_4"/>
</dbReference>
<dbReference type="Pfam" id="PF06779">
    <property type="entry name" value="MFS_4"/>
    <property type="match status" value="1"/>
</dbReference>
<proteinExistence type="predicted"/>
<keyword evidence="1" id="KW-0812">Transmembrane</keyword>
<feature type="transmembrane region" description="Helical" evidence="1">
    <location>
        <begin position="105"/>
        <end position="125"/>
    </location>
</feature>
<evidence type="ECO:0000313" key="2">
    <source>
        <dbReference type="EMBL" id="SPD65369.1"/>
    </source>
</evidence>
<dbReference type="Proteomes" id="UP000254259">
    <property type="component" value="Chromosome CBM2636"/>
</dbReference>
<evidence type="ECO:0000256" key="1">
    <source>
        <dbReference type="SAM" id="Phobius"/>
    </source>
</evidence>
<keyword evidence="1" id="KW-1133">Transmembrane helix</keyword>
<evidence type="ECO:0008006" key="4">
    <source>
        <dbReference type="Google" id="ProtNLM"/>
    </source>
</evidence>
<dbReference type="PANTHER" id="PTHR23537:SF1">
    <property type="entry name" value="SUGAR TRANSPORTER"/>
    <property type="match status" value="1"/>
</dbReference>
<dbReference type="InterPro" id="IPR036259">
    <property type="entry name" value="MFS_trans_sf"/>
</dbReference>
<accession>A0A9Q7UVI6</accession>
<dbReference type="SUPFAM" id="SSF103473">
    <property type="entry name" value="MFS general substrate transporter"/>
    <property type="match status" value="1"/>
</dbReference>
<dbReference type="PANTHER" id="PTHR23537">
    <property type="match status" value="1"/>
</dbReference>
<feature type="transmembrane region" description="Helical" evidence="1">
    <location>
        <begin position="392"/>
        <end position="414"/>
    </location>
</feature>
<gene>
    <name evidence="2" type="ORF">CBM2636_12392</name>
</gene>
<dbReference type="AlphaFoldDB" id="A0A9Q7UVI6"/>
<feature type="transmembrane region" description="Helical" evidence="1">
    <location>
        <begin position="196"/>
        <end position="223"/>
    </location>
</feature>
<reference evidence="2 3" key="1">
    <citation type="submission" date="2018-01" db="EMBL/GenBank/DDBJ databases">
        <authorList>
            <person name="Clerissi C."/>
        </authorList>
    </citation>
    <scope>NUCLEOTIDE SEQUENCE [LARGE SCALE GENOMIC DNA]</scope>
    <source>
        <strain evidence="2">Cupriavidus taiwanensis SWF 66322</strain>
    </source>
</reference>
<dbReference type="Gene3D" id="1.20.1250.20">
    <property type="entry name" value="MFS general substrate transporter like domains"/>
    <property type="match status" value="1"/>
</dbReference>
<feature type="transmembrane region" description="Helical" evidence="1">
    <location>
        <begin position="79"/>
        <end position="98"/>
    </location>
</feature>
<feature type="transmembrane region" description="Helical" evidence="1">
    <location>
        <begin position="244"/>
        <end position="268"/>
    </location>
</feature>
<organism evidence="2 3">
    <name type="scientific">Cupriavidus taiwanensis</name>
    <dbReference type="NCBI Taxonomy" id="164546"/>
    <lineage>
        <taxon>Bacteria</taxon>
        <taxon>Pseudomonadati</taxon>
        <taxon>Pseudomonadota</taxon>
        <taxon>Betaproteobacteria</taxon>
        <taxon>Burkholderiales</taxon>
        <taxon>Burkholderiaceae</taxon>
        <taxon>Cupriavidus</taxon>
    </lineage>
</organism>
<feature type="transmembrane region" description="Helical" evidence="1">
    <location>
        <begin position="131"/>
        <end position="152"/>
    </location>
</feature>